<evidence type="ECO:0000313" key="2">
    <source>
        <dbReference type="EMBL" id="ABR48120.1"/>
    </source>
</evidence>
<dbReference type="InterPro" id="IPR020049">
    <property type="entry name" value="Major_capsid-like"/>
</dbReference>
<keyword evidence="4" id="KW-1185">Reference proteome</keyword>
<reference evidence="1" key="1">
    <citation type="submission" date="2007-06" db="EMBL/GenBank/DDBJ databases">
        <title>Complete sequence of Alkaliphilus metalliredigens QYMF.</title>
        <authorList>
            <consortium name="US DOE Joint Genome Institute"/>
            <person name="Copeland A."/>
            <person name="Lucas S."/>
            <person name="Lapidus A."/>
            <person name="Barry K."/>
            <person name="Detter J.C."/>
            <person name="Glavina del Rio T."/>
            <person name="Hammon N."/>
            <person name="Israni S."/>
            <person name="Dalin E."/>
            <person name="Tice H."/>
            <person name="Pitluck S."/>
            <person name="Chertkov O."/>
            <person name="Brettin T."/>
            <person name="Bruce D."/>
            <person name="Han C."/>
            <person name="Schmutz J."/>
            <person name="Larimer F."/>
            <person name="Land M."/>
            <person name="Hauser L."/>
            <person name="Kyrpides N."/>
            <person name="Mikhailova N."/>
            <person name="Ye Q."/>
            <person name="Zhou J."/>
            <person name="Fields M."/>
            <person name="Richardson P."/>
        </authorList>
    </citation>
    <scope>NUCLEOTIDE SEQUENCE</scope>
    <source>
        <strain evidence="1">QYMF</strain>
    </source>
</reference>
<dbReference type="Gene3D" id="3.30.2400.30">
    <property type="match status" value="1"/>
</dbReference>
<evidence type="ECO:0008006" key="5">
    <source>
        <dbReference type="Google" id="ProtNLM"/>
    </source>
</evidence>
<sequence length="304" mass="33820">MRGMHVRQDGMLLNQDLESIDKVAYEAKEEELTARTVVGLKTDDHEGAETISYDKMTRRGAAKIFAYGASDDIPLVDADVERHTQKVYGVVVGFTIGIQEKRAAQMANRTIDITKAIAARRAVAEKENRFFYVGSEAHQAEGLLNFTGIQTMPVALNAGETSTKWKDKTSEEIIEDIRLARKKVNALPGLTVDTLLLPPNQYEDLDKPVNAENYNMTIRKWLQEQKWFTNIIRVADLEGAGDSSTDCLAVFDSSKDVVEMALPLDITRHPEVMLANMSSQINLEERTGGAIVRFPMGICRADGI</sequence>
<dbReference type="OrthoDB" id="9811942at2"/>
<dbReference type="Pfam" id="PF09950">
    <property type="entry name" value="Major_capside"/>
    <property type="match status" value="1"/>
</dbReference>
<dbReference type="RefSeq" id="WP_011971556.1">
    <property type="nucleotide sequence ID" value="NC_009633.1"/>
</dbReference>
<accession>A6TKD0</accession>
<dbReference type="EMBL" id="CP000724">
    <property type="protein sequence ID" value="ABR48120.1"/>
    <property type="molecule type" value="Genomic_DNA"/>
</dbReference>
<proteinExistence type="predicted"/>
<reference evidence="4" key="2">
    <citation type="journal article" date="2016" name="Genome Announc.">
        <title>Complete genome sequence of Alkaliphilus metalliredigens strain QYMF, an alkaliphilic and metal-reducing bacterium isolated from borax-contaminated leachate ponds.</title>
        <authorList>
            <person name="Hwang C."/>
            <person name="Copeland A."/>
            <person name="Lucas S."/>
            <person name="Lapidus A."/>
            <person name="Barry K."/>
            <person name="Detter J.C."/>
            <person name="Glavina Del Rio T."/>
            <person name="Hammon N."/>
            <person name="Israni S."/>
            <person name="Dalin E."/>
            <person name="Tice H."/>
            <person name="Pitluck S."/>
            <person name="Chertkov O."/>
            <person name="Brettin T."/>
            <person name="Bruce D."/>
            <person name="Han C."/>
            <person name="Schmutz J."/>
            <person name="Larimer F."/>
            <person name="Land M.L."/>
            <person name="Hauser L."/>
            <person name="Kyrpides N."/>
            <person name="Mikhailova N."/>
            <person name="Ye Q."/>
            <person name="Zhou J."/>
            <person name="Richardson P."/>
            <person name="Fields M.W."/>
        </authorList>
    </citation>
    <scope>NUCLEOTIDE SEQUENCE [LARGE SCALE GENOMIC DNA]</scope>
    <source>
        <strain evidence="4">QYMF</strain>
    </source>
</reference>
<dbReference type="EMBL" id="CP000724">
    <property type="protein sequence ID" value="ABR50435.1"/>
    <property type="molecule type" value="Genomic_DNA"/>
</dbReference>
<evidence type="ECO:0000313" key="1">
    <source>
        <dbReference type="EMBL" id="ABR46648.1"/>
    </source>
</evidence>
<dbReference type="KEGG" id="amt:Amet_4361"/>
<dbReference type="HOGENOM" id="CLU_065140_0_0_9"/>
<organism evidence="1 4">
    <name type="scientific">Alkaliphilus metalliredigens (strain QYMF)</name>
    <dbReference type="NCBI Taxonomy" id="293826"/>
    <lineage>
        <taxon>Bacteria</taxon>
        <taxon>Bacillati</taxon>
        <taxon>Bacillota</taxon>
        <taxon>Clostridia</taxon>
        <taxon>Peptostreptococcales</taxon>
        <taxon>Natronincolaceae</taxon>
        <taxon>Alkaliphilus</taxon>
    </lineage>
</organism>
<name>A6TKD0_ALKMQ</name>
<dbReference type="KEGG" id="amt:Amet_0420"/>
<evidence type="ECO:0000313" key="4">
    <source>
        <dbReference type="Proteomes" id="UP000001572"/>
    </source>
</evidence>
<dbReference type="Proteomes" id="UP000001572">
    <property type="component" value="Chromosome"/>
</dbReference>
<evidence type="ECO:0000313" key="3">
    <source>
        <dbReference type="EMBL" id="ABR50435.1"/>
    </source>
</evidence>
<dbReference type="PIRSF" id="PIRSF029202">
    <property type="entry name" value="UCP029202"/>
    <property type="match status" value="1"/>
</dbReference>
<gene>
    <name evidence="1" type="ordered locus">Amet_0420</name>
    <name evidence="2" type="ordered locus">Amet_1957</name>
    <name evidence="3" type="ordered locus">Amet_4361</name>
</gene>
<dbReference type="eggNOG" id="COG4834">
    <property type="taxonomic scope" value="Bacteria"/>
</dbReference>
<dbReference type="AlphaFoldDB" id="A6TKD0"/>
<dbReference type="EMBL" id="CP000724">
    <property type="protein sequence ID" value="ABR46648.1"/>
    <property type="molecule type" value="Genomic_DNA"/>
</dbReference>
<dbReference type="KEGG" id="amt:Amet_1957"/>
<dbReference type="STRING" id="293826.Amet_0420"/>
<protein>
    <recommendedName>
        <fullName evidence="5">DUF2184 domain-containing protein</fullName>
    </recommendedName>
</protein>